<evidence type="ECO:0000256" key="1">
    <source>
        <dbReference type="SAM" id="MobiDB-lite"/>
    </source>
</evidence>
<comment type="caution">
    <text evidence="2">The sequence shown here is derived from an EMBL/GenBank/DDBJ whole genome shotgun (WGS) entry which is preliminary data.</text>
</comment>
<dbReference type="RefSeq" id="WP_110401425.1">
    <property type="nucleotide sequence ID" value="NZ_QJJS01000013.1"/>
</dbReference>
<sequence>MSMKKTDLVKGLAKKLEGRMKTVGVPPRFGQGSAAAAEPRGAREAATVARPVSVTCRLPADLARRLRERAVGQEGGVNTVIAQALEQWLAADTTAPAPASEPSPD</sequence>
<evidence type="ECO:0000313" key="3">
    <source>
        <dbReference type="Proteomes" id="UP000247811"/>
    </source>
</evidence>
<proteinExistence type="predicted"/>
<feature type="region of interest" description="Disordered" evidence="1">
    <location>
        <begin position="23"/>
        <end position="47"/>
    </location>
</feature>
<dbReference type="Proteomes" id="UP000247811">
    <property type="component" value="Unassembled WGS sequence"/>
</dbReference>
<organism evidence="2 3">
    <name type="scientific">Sphaerotilus hippei</name>
    <dbReference type="NCBI Taxonomy" id="744406"/>
    <lineage>
        <taxon>Bacteria</taxon>
        <taxon>Pseudomonadati</taxon>
        <taxon>Pseudomonadota</taxon>
        <taxon>Betaproteobacteria</taxon>
        <taxon>Burkholderiales</taxon>
        <taxon>Sphaerotilaceae</taxon>
        <taxon>Sphaerotilus</taxon>
    </lineage>
</organism>
<evidence type="ECO:0000313" key="2">
    <source>
        <dbReference type="EMBL" id="PXW94526.1"/>
    </source>
</evidence>
<name>A0A318GYI7_9BURK</name>
<reference evidence="2 3" key="1">
    <citation type="submission" date="2018-05" db="EMBL/GenBank/DDBJ databases">
        <title>Genomic Encyclopedia of Type Strains, Phase IV (KMG-IV): sequencing the most valuable type-strain genomes for metagenomic binning, comparative biology and taxonomic classification.</title>
        <authorList>
            <person name="Goeker M."/>
        </authorList>
    </citation>
    <scope>NUCLEOTIDE SEQUENCE [LARGE SCALE GENOMIC DNA]</scope>
    <source>
        <strain evidence="2 3">DSM 566</strain>
    </source>
</reference>
<accession>A0A318GYI7</accession>
<dbReference type="EMBL" id="QJJS01000013">
    <property type="protein sequence ID" value="PXW94526.1"/>
    <property type="molecule type" value="Genomic_DNA"/>
</dbReference>
<dbReference type="AlphaFoldDB" id="A0A318GYI7"/>
<protein>
    <submittedName>
        <fullName evidence="2">Uncharacterized protein</fullName>
    </submittedName>
</protein>
<keyword evidence="3" id="KW-1185">Reference proteome</keyword>
<dbReference type="OrthoDB" id="8564304at2"/>
<gene>
    <name evidence="2" type="ORF">C7444_11317</name>
</gene>